<feature type="coiled-coil region" evidence="3">
    <location>
        <begin position="101"/>
        <end position="128"/>
    </location>
</feature>
<evidence type="ECO:0000256" key="4">
    <source>
        <dbReference type="SAM" id="MobiDB-lite"/>
    </source>
</evidence>
<accession>A0A2S4WDQ2</accession>
<feature type="compositionally biased region" description="Basic and acidic residues" evidence="4">
    <location>
        <begin position="46"/>
        <end position="55"/>
    </location>
</feature>
<dbReference type="PANTHER" id="PTHR40621:SF9">
    <property type="entry name" value="MEAB PROTEIN"/>
    <property type="match status" value="1"/>
</dbReference>
<dbReference type="GO" id="GO:0090575">
    <property type="term" value="C:RNA polymerase II transcription regulator complex"/>
    <property type="evidence" value="ECO:0007669"/>
    <property type="project" value="TreeGrafter"/>
</dbReference>
<dbReference type="OrthoDB" id="2593073at2759"/>
<dbReference type="GO" id="GO:0000976">
    <property type="term" value="F:transcription cis-regulatory region binding"/>
    <property type="evidence" value="ECO:0007669"/>
    <property type="project" value="InterPro"/>
</dbReference>
<dbReference type="InterPro" id="IPR050936">
    <property type="entry name" value="AP-1-like"/>
</dbReference>
<sequence length="175" mass="20538">MFSHDSFDFHDSNEAFSEISASGMESLYSAESSTSKAEFPRRKRHMTSETIEKRKQQNRTAQKAFRERKERHLREIESQLSYKQHQIQAICGQNRYLEDKCLFLSNQYEILEKKFQDAQNRLKSFEEFSTKQTLPGRYDPLQGILGTINLDGSMLHQNSLHSLTLYHPSQNDLLK</sequence>
<protein>
    <recommendedName>
        <fullName evidence="5">BZIP domain-containing protein</fullName>
    </recommendedName>
</protein>
<dbReference type="Proteomes" id="UP000238274">
    <property type="component" value="Unassembled WGS sequence"/>
</dbReference>
<dbReference type="VEuPathDB" id="FungiDB:PSTT_14369"/>
<proteinExistence type="predicted"/>
<feature type="domain" description="BZIP" evidence="5">
    <location>
        <begin position="53"/>
        <end position="68"/>
    </location>
</feature>
<dbReference type="AlphaFoldDB" id="A0A2S4WDQ2"/>
<reference evidence="7" key="3">
    <citation type="journal article" date="2018" name="Mol. Plant Microbe Interact.">
        <title>Genome sequence resources for the wheat stripe rust pathogen (Puccinia striiformis f. sp. tritici) and the barley stripe rust pathogen (Puccinia striiformis f. sp. hordei).</title>
        <authorList>
            <person name="Xia C."/>
            <person name="Wang M."/>
            <person name="Yin C."/>
            <person name="Cornejo O.E."/>
            <person name="Hulbert S.H."/>
            <person name="Chen X."/>
        </authorList>
    </citation>
    <scope>NUCLEOTIDE SEQUENCE [LARGE SCALE GENOMIC DNA]</scope>
    <source>
        <strain evidence="7">93TX-2</strain>
    </source>
</reference>
<feature type="region of interest" description="Disordered" evidence="4">
    <location>
        <begin position="30"/>
        <end position="69"/>
    </location>
</feature>
<dbReference type="InterPro" id="IPR046347">
    <property type="entry name" value="bZIP_sf"/>
</dbReference>
<reference evidence="6 7" key="1">
    <citation type="submission" date="2017-12" db="EMBL/GenBank/DDBJ databases">
        <title>Gene loss provides genomic basis for host adaptation in cereal stripe rust fungi.</title>
        <authorList>
            <person name="Xia C."/>
        </authorList>
    </citation>
    <scope>NUCLEOTIDE SEQUENCE [LARGE SCALE GENOMIC DNA]</scope>
    <source>
        <strain evidence="6 7">93TX-2</strain>
    </source>
</reference>
<evidence type="ECO:0000256" key="2">
    <source>
        <dbReference type="ARBA" id="ARBA00023242"/>
    </source>
</evidence>
<evidence type="ECO:0000256" key="3">
    <source>
        <dbReference type="SAM" id="Coils"/>
    </source>
</evidence>
<comment type="caution">
    <text evidence="6">The sequence shown here is derived from an EMBL/GenBank/DDBJ whole genome shotgun (WGS) entry which is preliminary data.</text>
</comment>
<evidence type="ECO:0000313" key="7">
    <source>
        <dbReference type="Proteomes" id="UP000238274"/>
    </source>
</evidence>
<dbReference type="PANTHER" id="PTHR40621">
    <property type="entry name" value="TRANSCRIPTION FACTOR KAPC-RELATED"/>
    <property type="match status" value="1"/>
</dbReference>
<dbReference type="VEuPathDB" id="FungiDB:PSHT_04198"/>
<keyword evidence="3" id="KW-0175">Coiled coil</keyword>
<name>A0A2S4WDQ2_9BASI</name>
<dbReference type="EMBL" id="PKSM01000042">
    <property type="protein sequence ID" value="POW19869.1"/>
    <property type="molecule type" value="Genomic_DNA"/>
</dbReference>
<dbReference type="InterPro" id="IPR004827">
    <property type="entry name" value="bZIP"/>
</dbReference>
<keyword evidence="7" id="KW-1185">Reference proteome</keyword>
<keyword evidence="2" id="KW-0539">Nucleus</keyword>
<gene>
    <name evidence="6" type="ORF">PSHT_04198</name>
</gene>
<dbReference type="SUPFAM" id="SSF57959">
    <property type="entry name" value="Leucine zipper domain"/>
    <property type="match status" value="1"/>
</dbReference>
<evidence type="ECO:0000256" key="1">
    <source>
        <dbReference type="ARBA" id="ARBA00004123"/>
    </source>
</evidence>
<dbReference type="CDD" id="cd14688">
    <property type="entry name" value="bZIP_YAP"/>
    <property type="match status" value="1"/>
</dbReference>
<evidence type="ECO:0000313" key="6">
    <source>
        <dbReference type="EMBL" id="POW19869.1"/>
    </source>
</evidence>
<dbReference type="PROSITE" id="PS00036">
    <property type="entry name" value="BZIP_BASIC"/>
    <property type="match status" value="1"/>
</dbReference>
<reference evidence="7" key="2">
    <citation type="journal article" date="2018" name="BMC Genomics">
        <title>Genomic insights into host adaptation between the wheat stripe rust pathogen (Puccinia striiformis f. sp. tritici) and the barley stripe rust pathogen (Puccinia striiformis f. sp. hordei).</title>
        <authorList>
            <person name="Xia C."/>
            <person name="Wang M."/>
            <person name="Yin C."/>
            <person name="Cornejo O.E."/>
            <person name="Hulbert S.H."/>
            <person name="Chen X."/>
        </authorList>
    </citation>
    <scope>NUCLEOTIDE SEQUENCE [LARGE SCALE GENOMIC DNA]</scope>
    <source>
        <strain evidence="7">93TX-2</strain>
    </source>
</reference>
<dbReference type="GO" id="GO:0001228">
    <property type="term" value="F:DNA-binding transcription activator activity, RNA polymerase II-specific"/>
    <property type="evidence" value="ECO:0007669"/>
    <property type="project" value="TreeGrafter"/>
</dbReference>
<evidence type="ECO:0000259" key="5">
    <source>
        <dbReference type="PROSITE" id="PS00036"/>
    </source>
</evidence>
<comment type="subcellular location">
    <subcellularLocation>
        <location evidence="1">Nucleus</location>
    </subcellularLocation>
</comment>
<organism evidence="6 7">
    <name type="scientific">Puccinia striiformis</name>
    <dbReference type="NCBI Taxonomy" id="27350"/>
    <lineage>
        <taxon>Eukaryota</taxon>
        <taxon>Fungi</taxon>
        <taxon>Dikarya</taxon>
        <taxon>Basidiomycota</taxon>
        <taxon>Pucciniomycotina</taxon>
        <taxon>Pucciniomycetes</taxon>
        <taxon>Pucciniales</taxon>
        <taxon>Pucciniaceae</taxon>
        <taxon>Puccinia</taxon>
    </lineage>
</organism>
<dbReference type="Gene3D" id="1.20.5.170">
    <property type="match status" value="1"/>
</dbReference>